<protein>
    <submittedName>
        <fullName evidence="4">Uncharacterized protein</fullName>
    </submittedName>
</protein>
<keyword evidence="2" id="KW-0472">Membrane</keyword>
<keyword evidence="2" id="KW-0812">Transmembrane</keyword>
<feature type="region of interest" description="Disordered" evidence="1">
    <location>
        <begin position="61"/>
        <end position="96"/>
    </location>
</feature>
<organism evidence="4 5">
    <name type="scientific">Reticulomyxa filosa</name>
    <dbReference type="NCBI Taxonomy" id="46433"/>
    <lineage>
        <taxon>Eukaryota</taxon>
        <taxon>Sar</taxon>
        <taxon>Rhizaria</taxon>
        <taxon>Retaria</taxon>
        <taxon>Foraminifera</taxon>
        <taxon>Monothalamids</taxon>
        <taxon>Reticulomyxidae</taxon>
        <taxon>Reticulomyxa</taxon>
    </lineage>
</organism>
<dbReference type="AlphaFoldDB" id="X6NCT6"/>
<name>X6NCT6_RETFI</name>
<gene>
    <name evidence="4" type="ORF">RFI_13390</name>
</gene>
<sequence length="164" mass="18657">MLSLMSLSVTLFVVYQIKADGKKGLRYNQHAKSQKSGNQSSLGFVKDYWNQWTLKPALDDIHTDSAGASSKQVAKPKDREEEKKDSDRHPSKHSKNKSGEVMIIFVKEAGSLLTTILQNSVGFETFMLHLCDEFCVCPIFFFFFVNVYIIPKGGMHRTLKKKVY</sequence>
<reference evidence="4 5" key="1">
    <citation type="journal article" date="2013" name="Curr. Biol.">
        <title>The Genome of the Foraminiferan Reticulomyxa filosa.</title>
        <authorList>
            <person name="Glockner G."/>
            <person name="Hulsmann N."/>
            <person name="Schleicher M."/>
            <person name="Noegel A.A."/>
            <person name="Eichinger L."/>
            <person name="Gallinger C."/>
            <person name="Pawlowski J."/>
            <person name="Sierra R."/>
            <person name="Euteneuer U."/>
            <person name="Pillet L."/>
            <person name="Moustafa A."/>
            <person name="Platzer M."/>
            <person name="Groth M."/>
            <person name="Szafranski K."/>
            <person name="Schliwa M."/>
        </authorList>
    </citation>
    <scope>NUCLEOTIDE SEQUENCE [LARGE SCALE GENOMIC DNA]</scope>
</reference>
<evidence type="ECO:0000256" key="3">
    <source>
        <dbReference type="SAM" id="SignalP"/>
    </source>
</evidence>
<evidence type="ECO:0000256" key="2">
    <source>
        <dbReference type="SAM" id="Phobius"/>
    </source>
</evidence>
<evidence type="ECO:0000256" key="1">
    <source>
        <dbReference type="SAM" id="MobiDB-lite"/>
    </source>
</evidence>
<dbReference type="Proteomes" id="UP000023152">
    <property type="component" value="Unassembled WGS sequence"/>
</dbReference>
<proteinExistence type="predicted"/>
<accession>X6NCT6</accession>
<feature type="compositionally biased region" description="Basic and acidic residues" evidence="1">
    <location>
        <begin position="75"/>
        <end position="89"/>
    </location>
</feature>
<keyword evidence="3" id="KW-0732">Signal</keyword>
<feature type="chain" id="PRO_5004975812" evidence="3">
    <location>
        <begin position="20"/>
        <end position="164"/>
    </location>
</feature>
<comment type="caution">
    <text evidence="4">The sequence shown here is derived from an EMBL/GenBank/DDBJ whole genome shotgun (WGS) entry which is preliminary data.</text>
</comment>
<feature type="signal peptide" evidence="3">
    <location>
        <begin position="1"/>
        <end position="19"/>
    </location>
</feature>
<keyword evidence="5" id="KW-1185">Reference proteome</keyword>
<evidence type="ECO:0000313" key="5">
    <source>
        <dbReference type="Proteomes" id="UP000023152"/>
    </source>
</evidence>
<keyword evidence="2" id="KW-1133">Transmembrane helix</keyword>
<evidence type="ECO:0000313" key="4">
    <source>
        <dbReference type="EMBL" id="ETO23786.1"/>
    </source>
</evidence>
<feature type="transmembrane region" description="Helical" evidence="2">
    <location>
        <begin position="126"/>
        <end position="150"/>
    </location>
</feature>
<dbReference type="EMBL" id="ASPP01009711">
    <property type="protein sequence ID" value="ETO23786.1"/>
    <property type="molecule type" value="Genomic_DNA"/>
</dbReference>